<feature type="transmembrane region" description="Helical" evidence="1">
    <location>
        <begin position="7"/>
        <end position="26"/>
    </location>
</feature>
<sequence>MLERLHLQVFLGNNLFWGSFLVFWRLLPLSLYQITIQLFFRGFRLFFLIFFLFCLSQKFCPQKLSAKIRILTNILFFFNFTLKTTIYIKMTLPHHRFY</sequence>
<comment type="caution">
    <text evidence="2">The sequence shown here is derived from an EMBL/GenBank/DDBJ whole genome shotgun (WGS) entry which is preliminary data.</text>
</comment>
<dbReference type="AlphaFoldDB" id="A0A6V7UH25"/>
<evidence type="ECO:0000313" key="2">
    <source>
        <dbReference type="EMBL" id="CAD2157533.1"/>
    </source>
</evidence>
<accession>A0A6V7UH25</accession>
<organism evidence="2 3">
    <name type="scientific">Meloidogyne enterolobii</name>
    <name type="common">Root-knot nematode worm</name>
    <name type="synonym">Meloidogyne mayaguensis</name>
    <dbReference type="NCBI Taxonomy" id="390850"/>
    <lineage>
        <taxon>Eukaryota</taxon>
        <taxon>Metazoa</taxon>
        <taxon>Ecdysozoa</taxon>
        <taxon>Nematoda</taxon>
        <taxon>Chromadorea</taxon>
        <taxon>Rhabditida</taxon>
        <taxon>Tylenchina</taxon>
        <taxon>Tylenchomorpha</taxon>
        <taxon>Tylenchoidea</taxon>
        <taxon>Meloidogynidae</taxon>
        <taxon>Meloidogyninae</taxon>
        <taxon>Meloidogyne</taxon>
    </lineage>
</organism>
<proteinExistence type="predicted"/>
<protein>
    <submittedName>
        <fullName evidence="2">Uncharacterized protein</fullName>
    </submittedName>
</protein>
<name>A0A6V7UH25_MELEN</name>
<gene>
    <name evidence="2" type="ORF">MENT_LOCUS12670</name>
</gene>
<evidence type="ECO:0000313" key="3">
    <source>
        <dbReference type="Proteomes" id="UP000580250"/>
    </source>
</evidence>
<dbReference type="EMBL" id="CAJEWN010000066">
    <property type="protein sequence ID" value="CAD2157533.1"/>
    <property type="molecule type" value="Genomic_DNA"/>
</dbReference>
<keyword evidence="1" id="KW-0812">Transmembrane</keyword>
<keyword evidence="1" id="KW-1133">Transmembrane helix</keyword>
<feature type="transmembrane region" description="Helical" evidence="1">
    <location>
        <begin position="68"/>
        <end position="88"/>
    </location>
</feature>
<reference evidence="2 3" key="1">
    <citation type="submission" date="2020-08" db="EMBL/GenBank/DDBJ databases">
        <authorList>
            <person name="Koutsovoulos G."/>
            <person name="Danchin GJ E."/>
        </authorList>
    </citation>
    <scope>NUCLEOTIDE SEQUENCE [LARGE SCALE GENOMIC DNA]</scope>
</reference>
<evidence type="ECO:0000256" key="1">
    <source>
        <dbReference type="SAM" id="Phobius"/>
    </source>
</evidence>
<keyword evidence="1" id="KW-0472">Membrane</keyword>
<feature type="transmembrane region" description="Helical" evidence="1">
    <location>
        <begin position="38"/>
        <end position="56"/>
    </location>
</feature>
<dbReference type="Proteomes" id="UP000580250">
    <property type="component" value="Unassembled WGS sequence"/>
</dbReference>